<evidence type="ECO:0000256" key="2">
    <source>
        <dbReference type="ARBA" id="ARBA00023015"/>
    </source>
</evidence>
<keyword evidence="2" id="KW-0805">Transcription regulation</keyword>
<dbReference type="SMART" id="SM00448">
    <property type="entry name" value="REC"/>
    <property type="match status" value="1"/>
</dbReference>
<dbReference type="Proteomes" id="UP000825381">
    <property type="component" value="Chromosome"/>
</dbReference>
<dbReference type="SUPFAM" id="SSF46894">
    <property type="entry name" value="C-terminal effector domain of the bipartite response regulators"/>
    <property type="match status" value="1"/>
</dbReference>
<accession>A0ABX8V8Q3</accession>
<dbReference type="InterPro" id="IPR000792">
    <property type="entry name" value="Tscrpt_reg_LuxR_C"/>
</dbReference>
<dbReference type="PROSITE" id="PS50110">
    <property type="entry name" value="RESPONSE_REGULATORY"/>
    <property type="match status" value="1"/>
</dbReference>
<keyword evidence="3" id="KW-0238">DNA-binding</keyword>
<keyword evidence="1 5" id="KW-0597">Phosphoprotein</keyword>
<keyword evidence="4" id="KW-0804">Transcription</keyword>
<feature type="domain" description="HTH luxR-type" evidence="6">
    <location>
        <begin position="145"/>
        <end position="210"/>
    </location>
</feature>
<dbReference type="PROSITE" id="PS50043">
    <property type="entry name" value="HTH_LUXR_2"/>
    <property type="match status" value="1"/>
</dbReference>
<dbReference type="EMBL" id="CP080429">
    <property type="protein sequence ID" value="QYJ69213.1"/>
    <property type="molecule type" value="Genomic_DNA"/>
</dbReference>
<sequence>MFSDRKILLADDHSIVRRGVALILKENFPDIQILHADSFDGIEDALATGKIDLLVLDINLPGGNSPNMINKIRELQPLVKILVFSAFDEEQYAIRYLNSGADGYLNKLTSEDEIAAAVKAILQGENYVSKKIRTKITENAKNKVPDNPLETLSNREMEIVLLFVQGEGNLEIANKLNIQTSTVSTYKTRIFDKLDVSNIVSLVEKYKLYSK</sequence>
<evidence type="ECO:0000259" key="6">
    <source>
        <dbReference type="PROSITE" id="PS50043"/>
    </source>
</evidence>
<dbReference type="InterPro" id="IPR011006">
    <property type="entry name" value="CheY-like_superfamily"/>
</dbReference>
<dbReference type="PROSITE" id="PS00622">
    <property type="entry name" value="HTH_LUXR_1"/>
    <property type="match status" value="1"/>
</dbReference>
<dbReference type="PANTHER" id="PTHR43214">
    <property type="entry name" value="TWO-COMPONENT RESPONSE REGULATOR"/>
    <property type="match status" value="1"/>
</dbReference>
<dbReference type="PANTHER" id="PTHR43214:SF41">
    <property type="entry name" value="NITRATE_NITRITE RESPONSE REGULATOR PROTEIN NARP"/>
    <property type="match status" value="1"/>
</dbReference>
<dbReference type="InterPro" id="IPR001789">
    <property type="entry name" value="Sig_transdc_resp-reg_receiver"/>
</dbReference>
<dbReference type="RefSeq" id="WP_220641548.1">
    <property type="nucleotide sequence ID" value="NZ_CP080429.1"/>
</dbReference>
<dbReference type="InterPro" id="IPR016032">
    <property type="entry name" value="Sig_transdc_resp-reg_C-effctor"/>
</dbReference>
<feature type="domain" description="Response regulatory" evidence="7">
    <location>
        <begin position="6"/>
        <end position="122"/>
    </location>
</feature>
<dbReference type="Pfam" id="PF00072">
    <property type="entry name" value="Response_reg"/>
    <property type="match status" value="1"/>
</dbReference>
<organism evidence="8 9">
    <name type="scientific">Flavobacterium litorale</name>
    <dbReference type="NCBI Taxonomy" id="2856519"/>
    <lineage>
        <taxon>Bacteria</taxon>
        <taxon>Pseudomonadati</taxon>
        <taxon>Bacteroidota</taxon>
        <taxon>Flavobacteriia</taxon>
        <taxon>Flavobacteriales</taxon>
        <taxon>Flavobacteriaceae</taxon>
        <taxon>Flavobacterium</taxon>
    </lineage>
</organism>
<protein>
    <submittedName>
        <fullName evidence="8">Response regulator transcription factor</fullName>
    </submittedName>
</protein>
<dbReference type="InterPro" id="IPR039420">
    <property type="entry name" value="WalR-like"/>
</dbReference>
<gene>
    <name evidence="8" type="ORF">K1I41_04800</name>
</gene>
<dbReference type="InterPro" id="IPR058245">
    <property type="entry name" value="NreC/VraR/RcsB-like_REC"/>
</dbReference>
<proteinExistence type="predicted"/>
<dbReference type="SUPFAM" id="SSF52172">
    <property type="entry name" value="CheY-like"/>
    <property type="match status" value="1"/>
</dbReference>
<dbReference type="PRINTS" id="PR00038">
    <property type="entry name" value="HTHLUXR"/>
</dbReference>
<name>A0ABX8V8Q3_9FLAO</name>
<evidence type="ECO:0000259" key="7">
    <source>
        <dbReference type="PROSITE" id="PS50110"/>
    </source>
</evidence>
<dbReference type="CDD" id="cd06170">
    <property type="entry name" value="LuxR_C_like"/>
    <property type="match status" value="1"/>
</dbReference>
<evidence type="ECO:0000313" key="9">
    <source>
        <dbReference type="Proteomes" id="UP000825381"/>
    </source>
</evidence>
<dbReference type="CDD" id="cd17535">
    <property type="entry name" value="REC_NarL-like"/>
    <property type="match status" value="1"/>
</dbReference>
<evidence type="ECO:0000256" key="3">
    <source>
        <dbReference type="ARBA" id="ARBA00023125"/>
    </source>
</evidence>
<evidence type="ECO:0000256" key="5">
    <source>
        <dbReference type="PROSITE-ProRule" id="PRU00169"/>
    </source>
</evidence>
<dbReference type="Gene3D" id="3.40.50.2300">
    <property type="match status" value="1"/>
</dbReference>
<feature type="modified residue" description="4-aspartylphosphate" evidence="5">
    <location>
        <position position="57"/>
    </location>
</feature>
<evidence type="ECO:0000256" key="4">
    <source>
        <dbReference type="ARBA" id="ARBA00023163"/>
    </source>
</evidence>
<reference evidence="8 9" key="1">
    <citation type="submission" date="2021-07" db="EMBL/GenBank/DDBJ databases">
        <title>Flavobacterium WSW3-B6 sp.nov, isolated from seaweed.</title>
        <authorList>
            <person name="Muhammad N."/>
            <person name="Ho H."/>
            <person name="Lee Y.-J."/>
            <person name="Nguyen T."/>
            <person name="Ho J."/>
            <person name="Kim S.-G."/>
        </authorList>
    </citation>
    <scope>NUCLEOTIDE SEQUENCE [LARGE SCALE GENOMIC DNA]</scope>
    <source>
        <strain evidence="8 9">WSW3-B6</strain>
    </source>
</reference>
<dbReference type="SMART" id="SM00421">
    <property type="entry name" value="HTH_LUXR"/>
    <property type="match status" value="1"/>
</dbReference>
<evidence type="ECO:0000313" key="8">
    <source>
        <dbReference type="EMBL" id="QYJ69213.1"/>
    </source>
</evidence>
<dbReference type="Pfam" id="PF00196">
    <property type="entry name" value="GerE"/>
    <property type="match status" value="1"/>
</dbReference>
<evidence type="ECO:0000256" key="1">
    <source>
        <dbReference type="ARBA" id="ARBA00022553"/>
    </source>
</evidence>
<keyword evidence="9" id="KW-1185">Reference proteome</keyword>